<gene>
    <name evidence="15" type="ORF">BG53_03205</name>
</gene>
<keyword evidence="6" id="KW-0808">Transferase</keyword>
<dbReference type="Pfam" id="PF00512">
    <property type="entry name" value="HisKA"/>
    <property type="match status" value="1"/>
</dbReference>
<dbReference type="EMBL" id="JFHU01000142">
    <property type="protein sequence ID" value="EXX87831.1"/>
    <property type="molecule type" value="Genomic_DNA"/>
</dbReference>
<evidence type="ECO:0000256" key="8">
    <source>
        <dbReference type="ARBA" id="ARBA00022777"/>
    </source>
</evidence>
<evidence type="ECO:0000256" key="7">
    <source>
        <dbReference type="ARBA" id="ARBA00022741"/>
    </source>
</evidence>
<accession>A0A9W5W6V0</accession>
<feature type="domain" description="HAMP" evidence="14">
    <location>
        <begin position="186"/>
        <end position="238"/>
    </location>
</feature>
<dbReference type="Gene3D" id="3.30.565.10">
    <property type="entry name" value="Histidine kinase-like ATPase, C-terminal domain"/>
    <property type="match status" value="1"/>
</dbReference>
<evidence type="ECO:0000256" key="5">
    <source>
        <dbReference type="ARBA" id="ARBA00022553"/>
    </source>
</evidence>
<comment type="catalytic activity">
    <reaction evidence="1">
        <text>ATP + protein L-histidine = ADP + protein N-phospho-L-histidine.</text>
        <dbReference type="EC" id="2.7.13.3"/>
    </reaction>
</comment>
<evidence type="ECO:0000256" key="4">
    <source>
        <dbReference type="ARBA" id="ARBA00022475"/>
    </source>
</evidence>
<dbReference type="CDD" id="cd00082">
    <property type="entry name" value="HisKA"/>
    <property type="match status" value="1"/>
</dbReference>
<dbReference type="GO" id="GO:0005886">
    <property type="term" value="C:plasma membrane"/>
    <property type="evidence" value="ECO:0007669"/>
    <property type="project" value="UniProtKB-SubCell"/>
</dbReference>
<dbReference type="InterPro" id="IPR050351">
    <property type="entry name" value="BphY/WalK/GraS-like"/>
</dbReference>
<dbReference type="GO" id="GO:0000155">
    <property type="term" value="F:phosphorelay sensor kinase activity"/>
    <property type="evidence" value="ECO:0007669"/>
    <property type="project" value="InterPro"/>
</dbReference>
<reference evidence="15 16" key="1">
    <citation type="submission" date="2014-02" db="EMBL/GenBank/DDBJ databases">
        <title>Genome sequence of Paenibacillus darwinianus reveals adaptive mechanisms for survival in Antarctic soils.</title>
        <authorList>
            <person name="Dsouza M."/>
            <person name="Taylor M.W."/>
            <person name="Turner S.J."/>
            <person name="Aislabie J."/>
        </authorList>
    </citation>
    <scope>NUCLEOTIDE SEQUENCE [LARGE SCALE GENOMIC DNA]</scope>
    <source>
        <strain evidence="15 16">CE1</strain>
    </source>
</reference>
<dbReference type="GO" id="GO:0004721">
    <property type="term" value="F:phosphoprotein phosphatase activity"/>
    <property type="evidence" value="ECO:0007669"/>
    <property type="project" value="TreeGrafter"/>
</dbReference>
<proteinExistence type="predicted"/>
<dbReference type="InterPro" id="IPR005467">
    <property type="entry name" value="His_kinase_dom"/>
</dbReference>
<dbReference type="SMART" id="SM00388">
    <property type="entry name" value="HisKA"/>
    <property type="match status" value="1"/>
</dbReference>
<keyword evidence="16" id="KW-1185">Reference proteome</keyword>
<sequence length="464" mass="52494">MRFLQFHRVHHKLGILIFSLFMSLMLILGLILYPLFVQFYFRQVVNELIHRGHSHASVLSSDFSQATLEHVKLMEKNAITSVIVLDSSGRMLTSSRSLPPSQNAYLQPLPETNAPPSKLVESDWRNQPYLVSKSPVTIQGKTVATVIMFTPSEPIRMAIDSLQSILIGVTITASLGSAVLIFIISKRITRPLVNMKNAVSLLSQNQYNLSLSTDGKDEIAELSRSLMDFSHELKHYRLERQDFLAEISHELRTPITYIRGYANILHSGAVQDPEERERFLAHIYDASNRLFHLSNELFELVQLDQTDYRIYKVHANVIPLIQQTIDELSHGFAEAEIDLQWNPPKKRAVTCLIDPARFTQVLINLLENAKRYTPSGGRVQVKVTELPDAIEILVADTGIGIPAENIHQIWQRFYRVEKSRSRAHGGAGLGLSICKRIVELHNGSIRVHSEQGKGSIFIVTLPRQ</sequence>
<keyword evidence="11 12" id="KW-0472">Membrane</keyword>
<dbReference type="PROSITE" id="PS50109">
    <property type="entry name" value="HIS_KIN"/>
    <property type="match status" value="1"/>
</dbReference>
<keyword evidence="4" id="KW-1003">Cell membrane</keyword>
<dbReference type="SUPFAM" id="SSF47384">
    <property type="entry name" value="Homodimeric domain of signal transducing histidine kinase"/>
    <property type="match status" value="1"/>
</dbReference>
<dbReference type="EC" id="2.7.13.3" evidence="3"/>
<dbReference type="SUPFAM" id="SSF158472">
    <property type="entry name" value="HAMP domain-like"/>
    <property type="match status" value="1"/>
</dbReference>
<dbReference type="SMART" id="SM00304">
    <property type="entry name" value="HAMP"/>
    <property type="match status" value="1"/>
</dbReference>
<evidence type="ECO:0000259" key="13">
    <source>
        <dbReference type="PROSITE" id="PS50109"/>
    </source>
</evidence>
<dbReference type="CDD" id="cd06225">
    <property type="entry name" value="HAMP"/>
    <property type="match status" value="1"/>
</dbReference>
<evidence type="ECO:0000256" key="9">
    <source>
        <dbReference type="ARBA" id="ARBA00022840"/>
    </source>
</evidence>
<evidence type="ECO:0000256" key="1">
    <source>
        <dbReference type="ARBA" id="ARBA00000085"/>
    </source>
</evidence>
<dbReference type="PROSITE" id="PS50885">
    <property type="entry name" value="HAMP"/>
    <property type="match status" value="1"/>
</dbReference>
<dbReference type="InterPro" id="IPR004358">
    <property type="entry name" value="Sig_transdc_His_kin-like_C"/>
</dbReference>
<dbReference type="InterPro" id="IPR003661">
    <property type="entry name" value="HisK_dim/P_dom"/>
</dbReference>
<feature type="transmembrane region" description="Helical" evidence="12">
    <location>
        <begin position="165"/>
        <end position="185"/>
    </location>
</feature>
<evidence type="ECO:0000259" key="14">
    <source>
        <dbReference type="PROSITE" id="PS50885"/>
    </source>
</evidence>
<comment type="caution">
    <text evidence="15">The sequence shown here is derived from an EMBL/GenBank/DDBJ whole genome shotgun (WGS) entry which is preliminary data.</text>
</comment>
<evidence type="ECO:0000256" key="6">
    <source>
        <dbReference type="ARBA" id="ARBA00022679"/>
    </source>
</evidence>
<dbReference type="Proteomes" id="UP000053750">
    <property type="component" value="Unassembled WGS sequence"/>
</dbReference>
<dbReference type="FunFam" id="3.30.565.10:FF:000006">
    <property type="entry name" value="Sensor histidine kinase WalK"/>
    <property type="match status" value="1"/>
</dbReference>
<keyword evidence="10" id="KW-0902">Two-component regulatory system</keyword>
<dbReference type="Gene3D" id="6.10.340.10">
    <property type="match status" value="1"/>
</dbReference>
<dbReference type="PANTHER" id="PTHR45453">
    <property type="entry name" value="PHOSPHATE REGULON SENSOR PROTEIN PHOR"/>
    <property type="match status" value="1"/>
</dbReference>
<keyword evidence="12" id="KW-1133">Transmembrane helix</keyword>
<name>A0A9W5W6V0_9BACL</name>
<feature type="domain" description="Histidine kinase" evidence="13">
    <location>
        <begin position="246"/>
        <end position="464"/>
    </location>
</feature>
<keyword evidence="7" id="KW-0547">Nucleotide-binding</keyword>
<dbReference type="CDD" id="cd16922">
    <property type="entry name" value="HATPase_EvgS-ArcB-TorS-like"/>
    <property type="match status" value="1"/>
</dbReference>
<dbReference type="InterPro" id="IPR036097">
    <property type="entry name" value="HisK_dim/P_sf"/>
</dbReference>
<evidence type="ECO:0000313" key="16">
    <source>
        <dbReference type="Proteomes" id="UP000053750"/>
    </source>
</evidence>
<dbReference type="PRINTS" id="PR00344">
    <property type="entry name" value="BCTRLSENSOR"/>
</dbReference>
<evidence type="ECO:0000256" key="11">
    <source>
        <dbReference type="ARBA" id="ARBA00023136"/>
    </source>
</evidence>
<dbReference type="PANTHER" id="PTHR45453:SF1">
    <property type="entry name" value="PHOSPHATE REGULON SENSOR PROTEIN PHOR"/>
    <property type="match status" value="1"/>
</dbReference>
<dbReference type="SUPFAM" id="SSF55874">
    <property type="entry name" value="ATPase domain of HSP90 chaperone/DNA topoisomerase II/histidine kinase"/>
    <property type="match status" value="1"/>
</dbReference>
<dbReference type="GO" id="GO:0005524">
    <property type="term" value="F:ATP binding"/>
    <property type="evidence" value="ECO:0007669"/>
    <property type="project" value="UniProtKB-KW"/>
</dbReference>
<keyword evidence="5" id="KW-0597">Phosphoprotein</keyword>
<keyword evidence="9" id="KW-0067">ATP-binding</keyword>
<keyword evidence="12" id="KW-0812">Transmembrane</keyword>
<evidence type="ECO:0000256" key="2">
    <source>
        <dbReference type="ARBA" id="ARBA00004651"/>
    </source>
</evidence>
<evidence type="ECO:0000256" key="10">
    <source>
        <dbReference type="ARBA" id="ARBA00023012"/>
    </source>
</evidence>
<organism evidence="15 16">
    <name type="scientific">Paenibacillus darwinianus</name>
    <dbReference type="NCBI Taxonomy" id="1380763"/>
    <lineage>
        <taxon>Bacteria</taxon>
        <taxon>Bacillati</taxon>
        <taxon>Bacillota</taxon>
        <taxon>Bacilli</taxon>
        <taxon>Bacillales</taxon>
        <taxon>Paenibacillaceae</taxon>
        <taxon>Paenibacillus</taxon>
    </lineage>
</organism>
<dbReference type="Pfam" id="PF00672">
    <property type="entry name" value="HAMP"/>
    <property type="match status" value="1"/>
</dbReference>
<dbReference type="Gene3D" id="1.10.287.130">
    <property type="match status" value="1"/>
</dbReference>
<dbReference type="SMART" id="SM00387">
    <property type="entry name" value="HATPase_c"/>
    <property type="match status" value="1"/>
</dbReference>
<dbReference type="FunFam" id="1.10.287.130:FF:000001">
    <property type="entry name" value="Two-component sensor histidine kinase"/>
    <property type="match status" value="1"/>
</dbReference>
<dbReference type="GO" id="GO:0016036">
    <property type="term" value="P:cellular response to phosphate starvation"/>
    <property type="evidence" value="ECO:0007669"/>
    <property type="project" value="TreeGrafter"/>
</dbReference>
<feature type="transmembrane region" description="Helical" evidence="12">
    <location>
        <begin position="12"/>
        <end position="36"/>
    </location>
</feature>
<protein>
    <recommendedName>
        <fullName evidence="3">histidine kinase</fullName>
        <ecNumber evidence="3">2.7.13.3</ecNumber>
    </recommendedName>
</protein>
<comment type="subcellular location">
    <subcellularLocation>
        <location evidence="2">Cell membrane</location>
        <topology evidence="2">Multi-pass membrane protein</topology>
    </subcellularLocation>
</comment>
<dbReference type="InterPro" id="IPR003594">
    <property type="entry name" value="HATPase_dom"/>
</dbReference>
<evidence type="ECO:0000313" key="15">
    <source>
        <dbReference type="EMBL" id="EXX87831.1"/>
    </source>
</evidence>
<dbReference type="InterPro" id="IPR036890">
    <property type="entry name" value="HATPase_C_sf"/>
</dbReference>
<dbReference type="Pfam" id="PF02518">
    <property type="entry name" value="HATPase_c"/>
    <property type="match status" value="1"/>
</dbReference>
<keyword evidence="8 15" id="KW-0418">Kinase</keyword>
<evidence type="ECO:0000256" key="12">
    <source>
        <dbReference type="SAM" id="Phobius"/>
    </source>
</evidence>
<evidence type="ECO:0000256" key="3">
    <source>
        <dbReference type="ARBA" id="ARBA00012438"/>
    </source>
</evidence>
<dbReference type="AlphaFoldDB" id="A0A9W5W6V0"/>
<dbReference type="InterPro" id="IPR003660">
    <property type="entry name" value="HAMP_dom"/>
</dbReference>